<evidence type="ECO:0000256" key="1">
    <source>
        <dbReference type="ARBA" id="ARBA00006594"/>
    </source>
</evidence>
<dbReference type="InterPro" id="IPR051537">
    <property type="entry name" value="DNA_Adenine_Mtase"/>
</dbReference>
<keyword evidence="8" id="KW-0175">Coiled coil</keyword>
<dbReference type="InterPro" id="IPR038333">
    <property type="entry name" value="T1MK-like_N_sf"/>
</dbReference>
<dbReference type="Gene3D" id="3.40.50.150">
    <property type="entry name" value="Vaccinia Virus protein VP39"/>
    <property type="match status" value="1"/>
</dbReference>
<evidence type="ECO:0000256" key="5">
    <source>
        <dbReference type="ARBA" id="ARBA00022691"/>
    </source>
</evidence>
<dbReference type="Pfam" id="PF12161">
    <property type="entry name" value="HsdM_N"/>
    <property type="match status" value="1"/>
</dbReference>
<keyword evidence="13" id="KW-1185">Reference proteome</keyword>
<dbReference type="InterPro" id="IPR029063">
    <property type="entry name" value="SAM-dependent_MTases_sf"/>
</dbReference>
<gene>
    <name evidence="12" type="ORF">J0X19_23920</name>
</gene>
<feature type="domain" description="DNA methylase adenine-specific" evidence="10">
    <location>
        <begin position="203"/>
        <end position="519"/>
    </location>
</feature>
<dbReference type="NCBIfam" id="TIGR00497">
    <property type="entry name" value="hsdM"/>
    <property type="match status" value="1"/>
</dbReference>
<evidence type="ECO:0000313" key="13">
    <source>
        <dbReference type="Proteomes" id="UP000664144"/>
    </source>
</evidence>
<dbReference type="Gene3D" id="1.20.1260.30">
    <property type="match status" value="1"/>
</dbReference>
<dbReference type="AlphaFoldDB" id="A0A939F437"/>
<dbReference type="RefSeq" id="WP_206986936.1">
    <property type="nucleotide sequence ID" value="NZ_JAFLQZ010000029.1"/>
</dbReference>
<comment type="caution">
    <text evidence="12">The sequence shown here is derived from an EMBL/GenBank/DDBJ whole genome shotgun (WGS) entry which is preliminary data.</text>
</comment>
<dbReference type="Proteomes" id="UP000664144">
    <property type="component" value="Unassembled WGS sequence"/>
</dbReference>
<keyword evidence="4 12" id="KW-0808">Transferase</keyword>
<feature type="domain" description="N6 adenine-specific DNA methyltransferase N-terminal" evidence="11">
    <location>
        <begin position="53"/>
        <end position="191"/>
    </location>
</feature>
<dbReference type="PRINTS" id="PR00507">
    <property type="entry name" value="N12N6MTFRASE"/>
</dbReference>
<dbReference type="Pfam" id="PF02384">
    <property type="entry name" value="N6_Mtase"/>
    <property type="match status" value="1"/>
</dbReference>
<accession>A0A939F437</accession>
<dbReference type="InterPro" id="IPR022749">
    <property type="entry name" value="D12N6_MeTrfase_N"/>
</dbReference>
<keyword evidence="6" id="KW-0680">Restriction system</keyword>
<name>A0A939F437_9BACT</name>
<organism evidence="12 13">
    <name type="scientific">Hymenobacter telluris</name>
    <dbReference type="NCBI Taxonomy" id="2816474"/>
    <lineage>
        <taxon>Bacteria</taxon>
        <taxon>Pseudomonadati</taxon>
        <taxon>Bacteroidota</taxon>
        <taxon>Cytophagia</taxon>
        <taxon>Cytophagales</taxon>
        <taxon>Hymenobacteraceae</taxon>
        <taxon>Hymenobacter</taxon>
    </lineage>
</organism>
<keyword evidence="5" id="KW-0949">S-adenosyl-L-methionine</keyword>
<dbReference type="PROSITE" id="PS00092">
    <property type="entry name" value="N6_MTASE"/>
    <property type="match status" value="1"/>
</dbReference>
<evidence type="ECO:0000256" key="3">
    <source>
        <dbReference type="ARBA" id="ARBA00022603"/>
    </source>
</evidence>
<dbReference type="GO" id="GO:0009307">
    <property type="term" value="P:DNA restriction-modification system"/>
    <property type="evidence" value="ECO:0007669"/>
    <property type="project" value="UniProtKB-KW"/>
</dbReference>
<dbReference type="InterPro" id="IPR003356">
    <property type="entry name" value="DNA_methylase_A-5"/>
</dbReference>
<sequence>MARPKKTAAPAAAPDLFTEHNPEAAAEAQEAAALISDAPDTAAVGSDKQKILNAVWRACDSFRGVIDPGFYKDYILTFLFVKYLSDLWKERTQHYEALYATDPDAATRVRRALRNERFQVPEESTYEYLFEHRNDDQPNIGQTINVALQALEDANGTALDGVFRSIDFNSEAIMGKEKERKRRLKSLIEDFQGIDLTPSHLASDDIIGDVYEYLIAYFASDAGKKAGEFYTPAPVSRLLARLVDPQPGDRICDPTCGSASLLMRVGQEVKNRHNTDNFSLYGQELNGGTFSLARMNMMLHGFDGANIKWGDTINDPQLLENDALMRFNVCVANPPFSLAKWGAENAAGDRYKRFWRGVPPTSKGDFAFFSHMIQTSLPDVGRGGVILPHGVLFRGSAEGHIRRQLLEEGLLEAIIGLPGNMFYGTTIPTAILMFRRQRATSDVLFIDASQCYQETRNQNVITPEHIERIAATVVAFRNQPKAEAGVVEAKFAYRATMQEIEQNGFNLNIARYVDTFEAQAEVNLTAVQEELDAIETELAGVRRRMQEFLGNISK</sequence>
<evidence type="ECO:0000256" key="9">
    <source>
        <dbReference type="SAM" id="MobiDB-lite"/>
    </source>
</evidence>
<evidence type="ECO:0000256" key="7">
    <source>
        <dbReference type="ARBA" id="ARBA00047942"/>
    </source>
</evidence>
<evidence type="ECO:0000259" key="11">
    <source>
        <dbReference type="Pfam" id="PF12161"/>
    </source>
</evidence>
<dbReference type="GO" id="GO:0009007">
    <property type="term" value="F:site-specific DNA-methyltransferase (adenine-specific) activity"/>
    <property type="evidence" value="ECO:0007669"/>
    <property type="project" value="UniProtKB-EC"/>
</dbReference>
<evidence type="ECO:0000259" key="10">
    <source>
        <dbReference type="Pfam" id="PF02384"/>
    </source>
</evidence>
<dbReference type="GO" id="GO:0008170">
    <property type="term" value="F:N-methyltransferase activity"/>
    <property type="evidence" value="ECO:0007669"/>
    <property type="project" value="InterPro"/>
</dbReference>
<comment type="similarity">
    <text evidence="1">Belongs to the N(4)/N(6)-methyltransferase family.</text>
</comment>
<evidence type="ECO:0000256" key="4">
    <source>
        <dbReference type="ARBA" id="ARBA00022679"/>
    </source>
</evidence>
<dbReference type="GO" id="GO:0003677">
    <property type="term" value="F:DNA binding"/>
    <property type="evidence" value="ECO:0007669"/>
    <property type="project" value="InterPro"/>
</dbReference>
<evidence type="ECO:0000256" key="6">
    <source>
        <dbReference type="ARBA" id="ARBA00022747"/>
    </source>
</evidence>
<dbReference type="PANTHER" id="PTHR42933:SF3">
    <property type="entry name" value="TYPE I RESTRICTION ENZYME MJAVIII METHYLASE SUBUNIT"/>
    <property type="match status" value="1"/>
</dbReference>
<dbReference type="InterPro" id="IPR002052">
    <property type="entry name" value="DNA_methylase_N6_adenine_CS"/>
</dbReference>
<protein>
    <recommendedName>
        <fullName evidence="2">site-specific DNA-methyltransferase (adenine-specific)</fullName>
        <ecNumber evidence="2">2.1.1.72</ecNumber>
    </recommendedName>
</protein>
<feature type="coiled-coil region" evidence="8">
    <location>
        <begin position="517"/>
        <end position="544"/>
    </location>
</feature>
<evidence type="ECO:0000256" key="2">
    <source>
        <dbReference type="ARBA" id="ARBA00011900"/>
    </source>
</evidence>
<dbReference type="SUPFAM" id="SSF53335">
    <property type="entry name" value="S-adenosyl-L-methionine-dependent methyltransferases"/>
    <property type="match status" value="1"/>
</dbReference>
<evidence type="ECO:0000313" key="12">
    <source>
        <dbReference type="EMBL" id="MBO0361028.1"/>
    </source>
</evidence>
<comment type="catalytic activity">
    <reaction evidence="7">
        <text>a 2'-deoxyadenosine in DNA + S-adenosyl-L-methionine = an N(6)-methyl-2'-deoxyadenosine in DNA + S-adenosyl-L-homocysteine + H(+)</text>
        <dbReference type="Rhea" id="RHEA:15197"/>
        <dbReference type="Rhea" id="RHEA-COMP:12418"/>
        <dbReference type="Rhea" id="RHEA-COMP:12419"/>
        <dbReference type="ChEBI" id="CHEBI:15378"/>
        <dbReference type="ChEBI" id="CHEBI:57856"/>
        <dbReference type="ChEBI" id="CHEBI:59789"/>
        <dbReference type="ChEBI" id="CHEBI:90615"/>
        <dbReference type="ChEBI" id="CHEBI:90616"/>
        <dbReference type="EC" id="2.1.1.72"/>
    </reaction>
</comment>
<dbReference type="PANTHER" id="PTHR42933">
    <property type="entry name" value="SLR6095 PROTEIN"/>
    <property type="match status" value="1"/>
</dbReference>
<reference evidence="12" key="1">
    <citation type="submission" date="2021-03" db="EMBL/GenBank/DDBJ databases">
        <authorList>
            <person name="Kim M.K."/>
        </authorList>
    </citation>
    <scope>NUCLEOTIDE SEQUENCE</scope>
    <source>
        <strain evidence="12">BT186</strain>
    </source>
</reference>
<dbReference type="EMBL" id="JAFLQZ010000029">
    <property type="protein sequence ID" value="MBO0361028.1"/>
    <property type="molecule type" value="Genomic_DNA"/>
</dbReference>
<dbReference type="InterPro" id="IPR004546">
    <property type="entry name" value="Restrct_endonuc_T1M"/>
</dbReference>
<dbReference type="EC" id="2.1.1.72" evidence="2"/>
<dbReference type="GO" id="GO:0032259">
    <property type="term" value="P:methylation"/>
    <property type="evidence" value="ECO:0007669"/>
    <property type="project" value="UniProtKB-KW"/>
</dbReference>
<evidence type="ECO:0000256" key="8">
    <source>
        <dbReference type="SAM" id="Coils"/>
    </source>
</evidence>
<keyword evidence="3 12" id="KW-0489">Methyltransferase</keyword>
<feature type="region of interest" description="Disordered" evidence="9">
    <location>
        <begin position="1"/>
        <end position="20"/>
    </location>
</feature>
<proteinExistence type="inferred from homology"/>